<dbReference type="PANTHER" id="PTHR22951">
    <property type="entry name" value="CLATHRIN ASSEMBLY PROTEIN"/>
    <property type="match status" value="1"/>
</dbReference>
<dbReference type="GO" id="GO:0030136">
    <property type="term" value="C:clathrin-coated vesicle"/>
    <property type="evidence" value="ECO:0007669"/>
    <property type="project" value="UniProtKB-SubCell"/>
</dbReference>
<dbReference type="CDD" id="cd03564">
    <property type="entry name" value="ANTH_N"/>
    <property type="match status" value="1"/>
</dbReference>
<dbReference type="GO" id="GO:0072583">
    <property type="term" value="P:clathrin-dependent endocytosis"/>
    <property type="evidence" value="ECO:0007669"/>
    <property type="project" value="InterPro"/>
</dbReference>
<evidence type="ECO:0000256" key="7">
    <source>
        <dbReference type="ARBA" id="ARBA00023176"/>
    </source>
</evidence>
<evidence type="ECO:0000256" key="6">
    <source>
        <dbReference type="ARBA" id="ARBA00023136"/>
    </source>
</evidence>
<evidence type="ECO:0000256" key="4">
    <source>
        <dbReference type="ARBA" id="ARBA00022583"/>
    </source>
</evidence>
<dbReference type="Gene3D" id="1.20.58.150">
    <property type="entry name" value="ANTH domain"/>
    <property type="match status" value="1"/>
</dbReference>
<keyword evidence="11" id="KW-1185">Reference proteome</keyword>
<dbReference type="GO" id="GO:0000149">
    <property type="term" value="F:SNARE binding"/>
    <property type="evidence" value="ECO:0007669"/>
    <property type="project" value="TreeGrafter"/>
</dbReference>
<evidence type="ECO:0000256" key="5">
    <source>
        <dbReference type="ARBA" id="ARBA00023034"/>
    </source>
</evidence>
<dbReference type="SUPFAM" id="SSF48464">
    <property type="entry name" value="ENTH/VHS domain"/>
    <property type="match status" value="1"/>
</dbReference>
<evidence type="ECO:0000313" key="10">
    <source>
        <dbReference type="EMBL" id="CAH1415613.1"/>
    </source>
</evidence>
<evidence type="ECO:0000256" key="2">
    <source>
        <dbReference type="ARBA" id="ARBA00004555"/>
    </source>
</evidence>
<comment type="subcellular location">
    <subcellularLocation>
        <location evidence="1">Cytoplasmic vesicle</location>
        <location evidence="1">Clathrin-coated vesicle</location>
    </subcellularLocation>
    <subcellularLocation>
        <location evidence="2">Golgi apparatus</location>
    </subcellularLocation>
    <subcellularLocation>
        <location evidence="3">Membrane</location>
        <location evidence="3">Clathrin-coated pit</location>
    </subcellularLocation>
</comment>
<dbReference type="Pfam" id="PF07651">
    <property type="entry name" value="ANTH"/>
    <property type="match status" value="2"/>
</dbReference>
<dbReference type="GO" id="GO:0006900">
    <property type="term" value="P:vesicle budding from membrane"/>
    <property type="evidence" value="ECO:0007669"/>
    <property type="project" value="TreeGrafter"/>
</dbReference>
<dbReference type="SUPFAM" id="SSF89009">
    <property type="entry name" value="GAT-like domain"/>
    <property type="match status" value="1"/>
</dbReference>
<organism evidence="10 11">
    <name type="scientific">Lactuca virosa</name>
    <dbReference type="NCBI Taxonomy" id="75947"/>
    <lineage>
        <taxon>Eukaryota</taxon>
        <taxon>Viridiplantae</taxon>
        <taxon>Streptophyta</taxon>
        <taxon>Embryophyta</taxon>
        <taxon>Tracheophyta</taxon>
        <taxon>Spermatophyta</taxon>
        <taxon>Magnoliopsida</taxon>
        <taxon>eudicotyledons</taxon>
        <taxon>Gunneridae</taxon>
        <taxon>Pentapetalae</taxon>
        <taxon>asterids</taxon>
        <taxon>campanulids</taxon>
        <taxon>Asterales</taxon>
        <taxon>Asteraceae</taxon>
        <taxon>Cichorioideae</taxon>
        <taxon>Cichorieae</taxon>
        <taxon>Lactucinae</taxon>
        <taxon>Lactuca</taxon>
    </lineage>
</organism>
<proteinExistence type="predicted"/>
<dbReference type="AlphaFoldDB" id="A0AAU9LI14"/>
<name>A0AAU9LI14_9ASTR</name>
<dbReference type="GO" id="GO:0005546">
    <property type="term" value="F:phosphatidylinositol-4,5-bisphosphate binding"/>
    <property type="evidence" value="ECO:0007669"/>
    <property type="project" value="TreeGrafter"/>
</dbReference>
<feature type="domain" description="ENTH" evidence="9">
    <location>
        <begin position="35"/>
        <end position="193"/>
    </location>
</feature>
<dbReference type="Gene3D" id="1.25.40.90">
    <property type="match status" value="1"/>
</dbReference>
<dbReference type="GO" id="GO:0005905">
    <property type="term" value="C:clathrin-coated pit"/>
    <property type="evidence" value="ECO:0007669"/>
    <property type="project" value="UniProtKB-SubCell"/>
</dbReference>
<protein>
    <recommendedName>
        <fullName evidence="9">ENTH domain-containing protein</fullName>
    </recommendedName>
</protein>
<dbReference type="InterPro" id="IPR045192">
    <property type="entry name" value="AP180-like"/>
</dbReference>
<dbReference type="GO" id="GO:0005545">
    <property type="term" value="F:1-phosphatidylinositol binding"/>
    <property type="evidence" value="ECO:0007669"/>
    <property type="project" value="InterPro"/>
</dbReference>
<sequence length="221" mass="25421">MLRDHNLFLYRAGLPSCRINGCTPEGRASFLHQPPTPNVVYDVDVAIVKATNHVECPPKERHIRKVLAATSAIRPRADVQYCLHALARRLAKTRNWTVALKTLIVIHRALREANFKDDSSPIDWDCSAWVRTYGLFLEERLECFKILKYDIEAERIPRPAQDEDNKGYSRTRDLDSEQLLEQLPSLQQLLYRLMGCRPEGAAVGIIKKLSWVLIFVLCLRK</sequence>
<dbReference type="PROSITE" id="PS50942">
    <property type="entry name" value="ENTH"/>
    <property type="match status" value="1"/>
</dbReference>
<dbReference type="Proteomes" id="UP001157418">
    <property type="component" value="Unassembled WGS sequence"/>
</dbReference>
<keyword evidence="8" id="KW-0968">Cytoplasmic vesicle</keyword>
<dbReference type="InterPro" id="IPR014712">
    <property type="entry name" value="ANTH_dom_sf"/>
</dbReference>
<dbReference type="EMBL" id="CAKMRJ010000001">
    <property type="protein sequence ID" value="CAH1415613.1"/>
    <property type="molecule type" value="Genomic_DNA"/>
</dbReference>
<dbReference type="GO" id="GO:0048268">
    <property type="term" value="P:clathrin coat assembly"/>
    <property type="evidence" value="ECO:0007669"/>
    <property type="project" value="InterPro"/>
</dbReference>
<keyword evidence="4" id="KW-0254">Endocytosis</keyword>
<evidence type="ECO:0000313" key="11">
    <source>
        <dbReference type="Proteomes" id="UP001157418"/>
    </source>
</evidence>
<dbReference type="SMART" id="SM00273">
    <property type="entry name" value="ENTH"/>
    <property type="match status" value="1"/>
</dbReference>
<reference evidence="10 11" key="1">
    <citation type="submission" date="2022-01" db="EMBL/GenBank/DDBJ databases">
        <authorList>
            <person name="Xiong W."/>
            <person name="Schranz E."/>
        </authorList>
    </citation>
    <scope>NUCLEOTIDE SEQUENCE [LARGE SCALE GENOMIC DNA]</scope>
</reference>
<evidence type="ECO:0000256" key="1">
    <source>
        <dbReference type="ARBA" id="ARBA00004132"/>
    </source>
</evidence>
<dbReference type="PANTHER" id="PTHR22951:SF89">
    <property type="entry name" value="OS05G0549000 PROTEIN"/>
    <property type="match status" value="1"/>
</dbReference>
<gene>
    <name evidence="10" type="ORF">LVIROSA_LOCUS3446</name>
</gene>
<dbReference type="InterPro" id="IPR013809">
    <property type="entry name" value="ENTH"/>
</dbReference>
<dbReference type="InterPro" id="IPR008942">
    <property type="entry name" value="ENTH_VHS"/>
</dbReference>
<dbReference type="GO" id="GO:0005794">
    <property type="term" value="C:Golgi apparatus"/>
    <property type="evidence" value="ECO:0007669"/>
    <property type="project" value="UniProtKB-SubCell"/>
</dbReference>
<keyword evidence="6" id="KW-0472">Membrane</keyword>
<comment type="caution">
    <text evidence="10">The sequence shown here is derived from an EMBL/GenBank/DDBJ whole genome shotgun (WGS) entry which is preliminary data.</text>
</comment>
<dbReference type="InterPro" id="IPR048050">
    <property type="entry name" value="ANTH_N_plant"/>
</dbReference>
<evidence type="ECO:0000259" key="9">
    <source>
        <dbReference type="PROSITE" id="PS50942"/>
    </source>
</evidence>
<dbReference type="InterPro" id="IPR011417">
    <property type="entry name" value="ANTH_dom"/>
</dbReference>
<accession>A0AAU9LI14</accession>
<keyword evidence="7" id="KW-0168">Coated pit</keyword>
<evidence type="ECO:0000256" key="8">
    <source>
        <dbReference type="ARBA" id="ARBA00023329"/>
    </source>
</evidence>
<keyword evidence="5" id="KW-0333">Golgi apparatus</keyword>
<evidence type="ECO:0000256" key="3">
    <source>
        <dbReference type="ARBA" id="ARBA00004600"/>
    </source>
</evidence>
<dbReference type="GO" id="GO:0032050">
    <property type="term" value="F:clathrin heavy chain binding"/>
    <property type="evidence" value="ECO:0007669"/>
    <property type="project" value="TreeGrafter"/>
</dbReference>